<comment type="caution">
    <text evidence="8">The sequence shown here is derived from an EMBL/GenBank/DDBJ whole genome shotgun (WGS) entry which is preliminary data.</text>
</comment>
<keyword evidence="2 6" id="KW-0812">Transmembrane</keyword>
<feature type="transmembrane region" description="Helical" evidence="6">
    <location>
        <begin position="53"/>
        <end position="77"/>
    </location>
</feature>
<evidence type="ECO:0000313" key="8">
    <source>
        <dbReference type="EMBL" id="TMR18615.1"/>
    </source>
</evidence>
<feature type="transmembrane region" description="Helical" evidence="6">
    <location>
        <begin position="164"/>
        <end position="183"/>
    </location>
</feature>
<dbReference type="InterPro" id="IPR052902">
    <property type="entry name" value="ABC-2_transporter"/>
</dbReference>
<evidence type="ECO:0000256" key="6">
    <source>
        <dbReference type="RuleBase" id="RU361157"/>
    </source>
</evidence>
<feature type="transmembrane region" description="Helical" evidence="6">
    <location>
        <begin position="220"/>
        <end position="240"/>
    </location>
</feature>
<comment type="subcellular location">
    <subcellularLocation>
        <location evidence="6">Cell membrane</location>
        <topology evidence="6">Multi-pass membrane protein</topology>
    </subcellularLocation>
    <subcellularLocation>
        <location evidence="1">Membrane</location>
        <topology evidence="1">Multi-pass membrane protein</topology>
    </subcellularLocation>
</comment>
<sequence>MRKILFVETKLHLRDWPSMLFTIGLPVMLLLVLGLSIPALSKTGASGLRGVDAQLPAMMTLLSLLVLACSVVPAVLTSYREQGVLKRMSTTPVHPARLLVVQLLINLATGTIATAVLIVSARLVFGAAMPRHWGWFVLAFLLGTAALLAIGLVIAALAPNGKTAPGIGAVVMQPLMLLGGVWIPHEVMPDVLRRISDFSVAGPVTQAITDAWAGQAPQPLHLVVIVVGLVVFGGLAVRFFRWE</sequence>
<dbReference type="RefSeq" id="WP_138667915.1">
    <property type="nucleotide sequence ID" value="NZ_VCKY01000069.1"/>
</dbReference>
<keyword evidence="6" id="KW-0813">Transport</keyword>
<accession>A0A5S4FGK1</accession>
<feature type="transmembrane region" description="Helical" evidence="6">
    <location>
        <begin position="98"/>
        <end position="121"/>
    </location>
</feature>
<dbReference type="Pfam" id="PF01061">
    <property type="entry name" value="ABC2_membrane"/>
    <property type="match status" value="1"/>
</dbReference>
<dbReference type="InterPro" id="IPR013525">
    <property type="entry name" value="ABC2_TM"/>
</dbReference>
<comment type="similarity">
    <text evidence="6">Belongs to the ABC-2 integral membrane protein family.</text>
</comment>
<organism evidence="8 9">
    <name type="scientific">Nonomuraea turkmeniaca</name>
    <dbReference type="NCBI Taxonomy" id="103838"/>
    <lineage>
        <taxon>Bacteria</taxon>
        <taxon>Bacillati</taxon>
        <taxon>Actinomycetota</taxon>
        <taxon>Actinomycetes</taxon>
        <taxon>Streptosporangiales</taxon>
        <taxon>Streptosporangiaceae</taxon>
        <taxon>Nonomuraea</taxon>
    </lineage>
</organism>
<keyword evidence="3 6" id="KW-1133">Transmembrane helix</keyword>
<dbReference type="GO" id="GO:0140359">
    <property type="term" value="F:ABC-type transporter activity"/>
    <property type="evidence" value="ECO:0007669"/>
    <property type="project" value="InterPro"/>
</dbReference>
<evidence type="ECO:0000256" key="2">
    <source>
        <dbReference type="ARBA" id="ARBA00022692"/>
    </source>
</evidence>
<keyword evidence="6" id="KW-1003">Cell membrane</keyword>
<feature type="transmembrane region" description="Helical" evidence="6">
    <location>
        <begin position="133"/>
        <end position="157"/>
    </location>
</feature>
<reference evidence="8 9" key="1">
    <citation type="submission" date="2019-05" db="EMBL/GenBank/DDBJ databases">
        <title>Draft genome sequence of Nonomuraea turkmeniaca DSM 43926.</title>
        <authorList>
            <person name="Saricaoglu S."/>
            <person name="Isik K."/>
        </authorList>
    </citation>
    <scope>NUCLEOTIDE SEQUENCE [LARGE SCALE GENOMIC DNA]</scope>
    <source>
        <strain evidence="8 9">DSM 43926</strain>
    </source>
</reference>
<dbReference type="EMBL" id="VCKY01000069">
    <property type="protein sequence ID" value="TMR18615.1"/>
    <property type="molecule type" value="Genomic_DNA"/>
</dbReference>
<dbReference type="GO" id="GO:0046677">
    <property type="term" value="P:response to antibiotic"/>
    <property type="evidence" value="ECO:0007669"/>
    <property type="project" value="UniProtKB-KW"/>
</dbReference>
<dbReference type="AlphaFoldDB" id="A0A5S4FGK1"/>
<evidence type="ECO:0000256" key="4">
    <source>
        <dbReference type="ARBA" id="ARBA00023136"/>
    </source>
</evidence>
<dbReference type="PANTHER" id="PTHR43027">
    <property type="entry name" value="DOXORUBICIN RESISTANCE ABC TRANSPORTER PERMEASE PROTEIN DRRC-RELATED"/>
    <property type="match status" value="1"/>
</dbReference>
<keyword evidence="4 6" id="KW-0472">Membrane</keyword>
<dbReference type="PIRSF" id="PIRSF006648">
    <property type="entry name" value="DrrB"/>
    <property type="match status" value="1"/>
</dbReference>
<keyword evidence="5" id="KW-0046">Antibiotic resistance</keyword>
<name>A0A5S4FGK1_9ACTN</name>
<gene>
    <name evidence="8" type="ORF">ETD86_21350</name>
</gene>
<dbReference type="PRINTS" id="PR00164">
    <property type="entry name" value="ABC2TRNSPORT"/>
</dbReference>
<dbReference type="InterPro" id="IPR000412">
    <property type="entry name" value="ABC_2_transport"/>
</dbReference>
<evidence type="ECO:0000256" key="5">
    <source>
        <dbReference type="ARBA" id="ARBA00023251"/>
    </source>
</evidence>
<feature type="domain" description="ABC transmembrane type-2" evidence="7">
    <location>
        <begin position="17"/>
        <end position="243"/>
    </location>
</feature>
<dbReference type="InterPro" id="IPR047817">
    <property type="entry name" value="ABC2_TM_bact-type"/>
</dbReference>
<dbReference type="PANTHER" id="PTHR43027:SF2">
    <property type="entry name" value="TRANSPORT PERMEASE PROTEIN"/>
    <property type="match status" value="1"/>
</dbReference>
<dbReference type="OrthoDB" id="3217868at2"/>
<evidence type="ECO:0000259" key="7">
    <source>
        <dbReference type="PROSITE" id="PS51012"/>
    </source>
</evidence>
<evidence type="ECO:0000256" key="3">
    <source>
        <dbReference type="ARBA" id="ARBA00022989"/>
    </source>
</evidence>
<protein>
    <recommendedName>
        <fullName evidence="6">Transport permease protein</fullName>
    </recommendedName>
</protein>
<keyword evidence="9" id="KW-1185">Reference proteome</keyword>
<dbReference type="PROSITE" id="PS51012">
    <property type="entry name" value="ABC_TM2"/>
    <property type="match status" value="1"/>
</dbReference>
<dbReference type="GO" id="GO:0043190">
    <property type="term" value="C:ATP-binding cassette (ABC) transporter complex"/>
    <property type="evidence" value="ECO:0007669"/>
    <property type="project" value="InterPro"/>
</dbReference>
<evidence type="ECO:0000313" key="9">
    <source>
        <dbReference type="Proteomes" id="UP000309128"/>
    </source>
</evidence>
<feature type="transmembrane region" description="Helical" evidence="6">
    <location>
        <begin position="20"/>
        <end position="41"/>
    </location>
</feature>
<proteinExistence type="inferred from homology"/>
<dbReference type="Proteomes" id="UP000309128">
    <property type="component" value="Unassembled WGS sequence"/>
</dbReference>
<evidence type="ECO:0000256" key="1">
    <source>
        <dbReference type="ARBA" id="ARBA00004141"/>
    </source>
</evidence>